<comment type="caution">
    <text evidence="1">The sequence shown here is derived from an EMBL/GenBank/DDBJ whole genome shotgun (WGS) entry which is preliminary data.</text>
</comment>
<dbReference type="RefSeq" id="WP_138220089.1">
    <property type="nucleotide sequence ID" value="NZ_VAUO01000006.1"/>
</dbReference>
<protein>
    <submittedName>
        <fullName evidence="1">Uncharacterized protein</fullName>
    </submittedName>
</protein>
<evidence type="ECO:0000313" key="2">
    <source>
        <dbReference type="Proteomes" id="UP000309819"/>
    </source>
</evidence>
<dbReference type="EMBL" id="VAUO01000006">
    <property type="protein sequence ID" value="TLP59018.1"/>
    <property type="molecule type" value="Genomic_DNA"/>
</dbReference>
<reference evidence="1 2" key="1">
    <citation type="submission" date="2019-05" db="EMBL/GenBank/DDBJ databases">
        <title>Pseudomonas sp. SC006 isolated from lettuce that can produce HBGAs.</title>
        <authorList>
            <person name="Wang D."/>
            <person name="Liao N."/>
            <person name="Liu D."/>
            <person name="Zhang Z."/>
            <person name="Zou S."/>
        </authorList>
    </citation>
    <scope>NUCLEOTIDE SEQUENCE [LARGE SCALE GENOMIC DNA]</scope>
    <source>
        <strain evidence="1 2">SC006</strain>
    </source>
</reference>
<gene>
    <name evidence="1" type="ORF">FEM01_14010</name>
</gene>
<accession>A0A5R8YZP5</accession>
<proteinExistence type="predicted"/>
<evidence type="ECO:0000313" key="1">
    <source>
        <dbReference type="EMBL" id="TLP59018.1"/>
    </source>
</evidence>
<name>A0A5R8YZP5_9PSED</name>
<dbReference type="OrthoDB" id="6934948at2"/>
<sequence length="171" mass="19402">MGWLVEMKSFKNFELTMVDQPDLEGLLRKKLYEDFSKGLVDLCVVRELVSSPRLMSYGVQAFSHPGLVLAGDSFLDANTMLADGGQKTYAISLDEWRQIEGGVERIDFYDFRDRSLMKVQIWSVNPLALSSFAMGVAVALSYKRSELQAESRISSALNELMMPWGYYAEEF</sequence>
<dbReference type="Proteomes" id="UP000309819">
    <property type="component" value="Unassembled WGS sequence"/>
</dbReference>
<keyword evidence="2" id="KW-1185">Reference proteome</keyword>
<dbReference type="AlphaFoldDB" id="A0A5R8YZP5"/>
<organism evidence="1 2">
    <name type="scientific">Pseudomonas mosselii</name>
    <dbReference type="NCBI Taxonomy" id="78327"/>
    <lineage>
        <taxon>Bacteria</taxon>
        <taxon>Pseudomonadati</taxon>
        <taxon>Pseudomonadota</taxon>
        <taxon>Gammaproteobacteria</taxon>
        <taxon>Pseudomonadales</taxon>
        <taxon>Pseudomonadaceae</taxon>
        <taxon>Pseudomonas</taxon>
    </lineage>
</organism>